<dbReference type="AlphaFoldDB" id="A0A246IUC9"/>
<name>A0A246IUC9_9BURK</name>
<dbReference type="EMBL" id="NIOF01000019">
    <property type="protein sequence ID" value="OWQ83825.1"/>
    <property type="molecule type" value="Genomic_DNA"/>
</dbReference>
<organism evidence="1 2">
    <name type="scientific">Roseateles aquatilis</name>
    <dbReference type="NCBI Taxonomy" id="431061"/>
    <lineage>
        <taxon>Bacteria</taxon>
        <taxon>Pseudomonadati</taxon>
        <taxon>Pseudomonadota</taxon>
        <taxon>Betaproteobacteria</taxon>
        <taxon>Burkholderiales</taxon>
        <taxon>Sphaerotilaceae</taxon>
        <taxon>Roseateles</taxon>
    </lineage>
</organism>
<keyword evidence="2" id="KW-1185">Reference proteome</keyword>
<dbReference type="OrthoDB" id="5518837at2"/>
<protein>
    <submittedName>
        <fullName evidence="1">Uncharacterized protein</fullName>
    </submittedName>
</protein>
<dbReference type="RefSeq" id="WP_088388124.1">
    <property type="nucleotide sequence ID" value="NZ_NIOF01000019.1"/>
</dbReference>
<reference evidence="1 2" key="1">
    <citation type="journal article" date="2008" name="Int. J. Syst. Evol. Microbiol.">
        <title>Description of Roseateles aquatilis sp. nov. and Roseateles terrae sp. nov., in the class Betaproteobacteria, and emended description of the genus Roseateles.</title>
        <authorList>
            <person name="Gomila M."/>
            <person name="Bowien B."/>
            <person name="Falsen E."/>
            <person name="Moore E.R."/>
            <person name="Lalucat J."/>
        </authorList>
    </citation>
    <scope>NUCLEOTIDE SEQUENCE [LARGE SCALE GENOMIC DNA]</scope>
    <source>
        <strain evidence="1 2">CCUG 48205</strain>
    </source>
</reference>
<accession>A0A246IUC9</accession>
<comment type="caution">
    <text evidence="1">The sequence shown here is derived from an EMBL/GenBank/DDBJ whole genome shotgun (WGS) entry which is preliminary data.</text>
</comment>
<sequence>MVELSNVRHVKRIVVGSENPARLCTREETEARMAELNHCLTCQPAGTLLAVERSFTLVRIGEHQVVLQWIAYHVGFARKPPPMPPPAPPSFQT</sequence>
<evidence type="ECO:0000313" key="2">
    <source>
        <dbReference type="Proteomes" id="UP000197468"/>
    </source>
</evidence>
<gene>
    <name evidence="1" type="ORF">CDN99_25505</name>
</gene>
<proteinExistence type="predicted"/>
<dbReference type="Proteomes" id="UP000197468">
    <property type="component" value="Unassembled WGS sequence"/>
</dbReference>
<evidence type="ECO:0000313" key="1">
    <source>
        <dbReference type="EMBL" id="OWQ83825.1"/>
    </source>
</evidence>